<reference evidence="3 4" key="1">
    <citation type="journal article" date="2016" name="Mol. Biol. Evol.">
        <title>Comparative Genomics of Early-Diverging Mushroom-Forming Fungi Provides Insights into the Origins of Lignocellulose Decay Capabilities.</title>
        <authorList>
            <person name="Nagy L.G."/>
            <person name="Riley R."/>
            <person name="Tritt A."/>
            <person name="Adam C."/>
            <person name="Daum C."/>
            <person name="Floudas D."/>
            <person name="Sun H."/>
            <person name="Yadav J.S."/>
            <person name="Pangilinan J."/>
            <person name="Larsson K.H."/>
            <person name="Matsuura K."/>
            <person name="Barry K."/>
            <person name="Labutti K."/>
            <person name="Kuo R."/>
            <person name="Ohm R.A."/>
            <person name="Bhattacharya S.S."/>
            <person name="Shirouzu T."/>
            <person name="Yoshinaga Y."/>
            <person name="Martin F.M."/>
            <person name="Grigoriev I.V."/>
            <person name="Hibbett D.S."/>
        </authorList>
    </citation>
    <scope>NUCLEOTIDE SEQUENCE [LARGE SCALE GENOMIC DNA]</scope>
    <source>
        <strain evidence="3 4">CBS 109695</strain>
    </source>
</reference>
<dbReference type="InterPro" id="IPR023210">
    <property type="entry name" value="NADP_OxRdtase_dom"/>
</dbReference>
<evidence type="ECO:0000259" key="2">
    <source>
        <dbReference type="Pfam" id="PF00248"/>
    </source>
</evidence>
<gene>
    <name evidence="3" type="ORF">FIBSPDRAFT_1043926</name>
</gene>
<dbReference type="InterPro" id="IPR036812">
    <property type="entry name" value="NAD(P)_OxRdtase_dom_sf"/>
</dbReference>
<dbReference type="GO" id="GO:0016491">
    <property type="term" value="F:oxidoreductase activity"/>
    <property type="evidence" value="ECO:0007669"/>
    <property type="project" value="UniProtKB-KW"/>
</dbReference>
<dbReference type="SUPFAM" id="SSF51430">
    <property type="entry name" value="NAD(P)-linked oxidoreductase"/>
    <property type="match status" value="1"/>
</dbReference>
<dbReference type="OrthoDB" id="37537at2759"/>
<dbReference type="STRING" id="436010.A0A166KEF8"/>
<dbReference type="AlphaFoldDB" id="A0A166KEF8"/>
<dbReference type="GO" id="GO:0005737">
    <property type="term" value="C:cytoplasm"/>
    <property type="evidence" value="ECO:0007669"/>
    <property type="project" value="TreeGrafter"/>
</dbReference>
<dbReference type="InterPro" id="IPR050791">
    <property type="entry name" value="Aldo-Keto_reductase"/>
</dbReference>
<dbReference type="Gene3D" id="3.20.20.100">
    <property type="entry name" value="NADP-dependent oxidoreductase domain"/>
    <property type="match status" value="1"/>
</dbReference>
<evidence type="ECO:0000256" key="1">
    <source>
        <dbReference type="ARBA" id="ARBA00023002"/>
    </source>
</evidence>
<organism evidence="3 4">
    <name type="scientific">Athelia psychrophila</name>
    <dbReference type="NCBI Taxonomy" id="1759441"/>
    <lineage>
        <taxon>Eukaryota</taxon>
        <taxon>Fungi</taxon>
        <taxon>Dikarya</taxon>
        <taxon>Basidiomycota</taxon>
        <taxon>Agaricomycotina</taxon>
        <taxon>Agaricomycetes</taxon>
        <taxon>Agaricomycetidae</taxon>
        <taxon>Atheliales</taxon>
        <taxon>Atheliaceae</taxon>
        <taxon>Athelia</taxon>
    </lineage>
</organism>
<feature type="domain" description="NADP-dependent oxidoreductase" evidence="2">
    <location>
        <begin position="16"/>
        <end position="308"/>
    </location>
</feature>
<dbReference type="PANTHER" id="PTHR43625:SF40">
    <property type="entry name" value="ALDO-KETO REDUCTASE YAKC [NADP(+)]"/>
    <property type="match status" value="1"/>
</dbReference>
<dbReference type="Proteomes" id="UP000076532">
    <property type="component" value="Unassembled WGS sequence"/>
</dbReference>
<keyword evidence="1" id="KW-0560">Oxidoreductase</keyword>
<protein>
    <submittedName>
        <fullName evidence="3">Aldo/keto reductase</fullName>
    </submittedName>
</protein>
<keyword evidence="4" id="KW-1185">Reference proteome</keyword>
<dbReference type="Pfam" id="PF00248">
    <property type="entry name" value="Aldo_ket_red"/>
    <property type="match status" value="1"/>
</dbReference>
<dbReference type="PANTHER" id="PTHR43625">
    <property type="entry name" value="AFLATOXIN B1 ALDEHYDE REDUCTASE"/>
    <property type="match status" value="1"/>
</dbReference>
<evidence type="ECO:0000313" key="3">
    <source>
        <dbReference type="EMBL" id="KZP21821.1"/>
    </source>
</evidence>
<proteinExistence type="predicted"/>
<name>A0A166KEF8_9AGAM</name>
<dbReference type="EMBL" id="KV417544">
    <property type="protein sequence ID" value="KZP21821.1"/>
    <property type="molecule type" value="Genomic_DNA"/>
</dbReference>
<sequence length="335" mass="36027">MSFPTRKIGQTEVSAMGYGAMGISGFYGENTQTDEERFAVLDAVYANGCKFIDTSDVLKRTGNRADVFIATKFGITEAGANFGPDAEPARAIDGRPEYVRAAVEKSLAQLGVDCIDLYYAHRVDPLEPIENTVGAMAELVKAGKVKYLGISECSAATLRRAHAVHPIAALQVEYSPFTLGIEDPKVALLQTARELGVTIIAYSPLGRGLLTGRYKSPDDFGEGDFRRLIPRYSHENFPNILKLAAGLKDIGTQHGATAGQVSLAWLLAQGDDVIPIPGTSSIKYLLENLGAAKIQLTPEDLLEVRKVAEIADGAQGRSHYPVGAEAQRFGNTPEL</sequence>
<evidence type="ECO:0000313" key="4">
    <source>
        <dbReference type="Proteomes" id="UP000076532"/>
    </source>
</evidence>
<accession>A0A166KEF8</accession>